<dbReference type="SUPFAM" id="SSF52172">
    <property type="entry name" value="CheY-like"/>
    <property type="match status" value="1"/>
</dbReference>
<feature type="transmembrane region" description="Helical" evidence="10">
    <location>
        <begin position="659"/>
        <end position="683"/>
    </location>
</feature>
<feature type="compositionally biased region" description="Polar residues" evidence="9">
    <location>
        <begin position="271"/>
        <end position="285"/>
    </location>
</feature>
<feature type="compositionally biased region" description="Polar residues" evidence="9">
    <location>
        <begin position="351"/>
        <end position="361"/>
    </location>
</feature>
<keyword evidence="13" id="KW-1185">Reference proteome</keyword>
<dbReference type="GO" id="GO:0007623">
    <property type="term" value="P:circadian rhythm"/>
    <property type="evidence" value="ECO:0007669"/>
    <property type="project" value="UniProtKB-ARBA"/>
</dbReference>
<keyword evidence="10" id="KW-1133">Transmembrane helix</keyword>
<keyword evidence="7" id="KW-0539">Nucleus</keyword>
<keyword evidence="10" id="KW-0812">Transmembrane</keyword>
<feature type="region of interest" description="Disordered" evidence="9">
    <location>
        <begin position="586"/>
        <end position="631"/>
    </location>
</feature>
<comment type="caution">
    <text evidence="12">The sequence shown here is derived from an EMBL/GenBank/DDBJ whole genome shotgun (WGS) entry which is preliminary data.</text>
</comment>
<dbReference type="FunFam" id="3.40.50.2300:FF:000214">
    <property type="entry name" value="Two-component response regulator-like PRR37"/>
    <property type="match status" value="1"/>
</dbReference>
<keyword evidence="10" id="KW-0472">Membrane</keyword>
<keyword evidence="3" id="KW-0902">Two-component regulatory system</keyword>
<feature type="region of interest" description="Disordered" evidence="9">
    <location>
        <begin position="346"/>
        <end position="366"/>
    </location>
</feature>
<comment type="subcellular location">
    <subcellularLocation>
        <location evidence="1">Nucleus</location>
    </subcellularLocation>
</comment>
<dbReference type="GO" id="GO:0045892">
    <property type="term" value="P:negative regulation of DNA-templated transcription"/>
    <property type="evidence" value="ECO:0007669"/>
    <property type="project" value="UniProtKB-ARBA"/>
</dbReference>
<dbReference type="PANTHER" id="PTHR43874:SF125">
    <property type="entry name" value="TWO-COMPONENT RESPONSE REGULATOR-LIKE APRR7"/>
    <property type="match status" value="1"/>
</dbReference>
<dbReference type="PANTHER" id="PTHR43874">
    <property type="entry name" value="TWO-COMPONENT RESPONSE REGULATOR"/>
    <property type="match status" value="1"/>
</dbReference>
<dbReference type="GO" id="GO:0010017">
    <property type="term" value="P:red or far-red light signaling pathway"/>
    <property type="evidence" value="ECO:0007669"/>
    <property type="project" value="UniProtKB-ARBA"/>
</dbReference>
<dbReference type="SMART" id="SM00448">
    <property type="entry name" value="REC"/>
    <property type="match status" value="1"/>
</dbReference>
<evidence type="ECO:0000256" key="1">
    <source>
        <dbReference type="ARBA" id="ARBA00004123"/>
    </source>
</evidence>
<proteinExistence type="inferred from homology"/>
<dbReference type="Proteomes" id="UP001632038">
    <property type="component" value="Unassembled WGS sequence"/>
</dbReference>
<evidence type="ECO:0000256" key="3">
    <source>
        <dbReference type="ARBA" id="ARBA00023012"/>
    </source>
</evidence>
<sequence>MKIDVNGGERELLDEDKGFQDGISCGSKISFHSVGFKSTANRQQHQPQNTTEHWEKFLHVRSIRVMLVENDDSTRHVVTALLRNCNYEVIEASNGLQARKILEDLTNHIDIVLTEVVIPHLSGVALLRKITNHKTRKNIPVIMMSSHDSMGLVFSCLSKGAVDFLVKPMRKNELKNFWQHVWRRCQSSSGSGSGSESGTQTHKSVKSKISRKGNNSGSDDGENNGSNGLNVGDGSDDGNGAQSSWRKQIVEFDSSRSVSPIDQVTDCPDSTCGQVIRPNTQNSGNKGVDINVVAREAHEQSQPAMWLQCGDITAAEAATGEISSERDINSFLLGLFLLKRSDYAPARKPQKTATRSRNGGLSNRPVILETGGKYKEKGNLIDNAKWSMASKQAGMGRLNLTGECLYNKYKDSSAKLSAHPINGKESGTNEPNFDFSLKRLRGVQDTGGSGQVDRCVWRRSELSAFSRYNAASNIFKAPDGITGSSSLIGNHAEAAKRGPVSDLQIHSTEHLVYQCPYKAYNNIDIGSTTDKPETASTMNFLPQISPNLPNESSLTKLAKDAPQCGSTNDLNGAIDCSNLVNDSLNRSGSGSNHGRSNAVNTTGTTCKKSDFGQGRESGSGDASGSGSGTVVDENKRTIRQAALVKFRQMRKERSLRKKVANLKLAIVVSFSYLILLQSTVFFWDNYKYCLWGIS</sequence>
<name>A0ABD3BZR7_9LAMI</name>
<evidence type="ECO:0000256" key="4">
    <source>
        <dbReference type="ARBA" id="ARBA00023015"/>
    </source>
</evidence>
<dbReference type="InterPro" id="IPR011006">
    <property type="entry name" value="CheY-like_superfamily"/>
</dbReference>
<organism evidence="12 13">
    <name type="scientific">Castilleja foliolosa</name>
    <dbReference type="NCBI Taxonomy" id="1961234"/>
    <lineage>
        <taxon>Eukaryota</taxon>
        <taxon>Viridiplantae</taxon>
        <taxon>Streptophyta</taxon>
        <taxon>Embryophyta</taxon>
        <taxon>Tracheophyta</taxon>
        <taxon>Spermatophyta</taxon>
        <taxon>Magnoliopsida</taxon>
        <taxon>eudicotyledons</taxon>
        <taxon>Gunneridae</taxon>
        <taxon>Pentapetalae</taxon>
        <taxon>asterids</taxon>
        <taxon>lamiids</taxon>
        <taxon>Lamiales</taxon>
        <taxon>Orobanchaceae</taxon>
        <taxon>Pedicularideae</taxon>
        <taxon>Castillejinae</taxon>
        <taxon>Castilleja</taxon>
    </lineage>
</organism>
<feature type="compositionally biased region" description="Gly residues" evidence="9">
    <location>
        <begin position="615"/>
        <end position="627"/>
    </location>
</feature>
<reference evidence="13" key="1">
    <citation type="journal article" date="2024" name="IScience">
        <title>Strigolactones Initiate the Formation of Haustorium-like Structures in Castilleja.</title>
        <authorList>
            <person name="Buerger M."/>
            <person name="Peterson D."/>
            <person name="Chory J."/>
        </authorList>
    </citation>
    <scope>NUCLEOTIDE SEQUENCE [LARGE SCALE GENOMIC DNA]</scope>
</reference>
<comment type="caution">
    <text evidence="8">Lacks conserved residue(s) required for the propagation of feature annotation.</text>
</comment>
<feature type="compositionally biased region" description="Low complexity" evidence="9">
    <location>
        <begin position="188"/>
        <end position="198"/>
    </location>
</feature>
<protein>
    <submittedName>
        <fullName evidence="12">Two-component response regulator-like</fullName>
    </submittedName>
</protein>
<accession>A0ABD3BZR7</accession>
<gene>
    <name evidence="12" type="primary">PRR7_3</name>
    <name evidence="12" type="ORF">CASFOL_031826</name>
</gene>
<keyword evidence="5" id="KW-0090">Biological rhythms</keyword>
<feature type="region of interest" description="Disordered" evidence="9">
    <location>
        <begin position="188"/>
        <end position="285"/>
    </location>
</feature>
<evidence type="ECO:0000256" key="9">
    <source>
        <dbReference type="SAM" id="MobiDB-lite"/>
    </source>
</evidence>
<evidence type="ECO:0000256" key="8">
    <source>
        <dbReference type="PROSITE-ProRule" id="PRU00169"/>
    </source>
</evidence>
<keyword evidence="6" id="KW-0804">Transcription</keyword>
<feature type="compositionally biased region" description="Low complexity" evidence="9">
    <location>
        <begin position="213"/>
        <end position="228"/>
    </location>
</feature>
<dbReference type="GO" id="GO:0000160">
    <property type="term" value="P:phosphorelay signal transduction system"/>
    <property type="evidence" value="ECO:0007669"/>
    <property type="project" value="UniProtKB-KW"/>
</dbReference>
<feature type="compositionally biased region" description="Low complexity" evidence="9">
    <location>
        <begin position="586"/>
        <end position="597"/>
    </location>
</feature>
<evidence type="ECO:0000256" key="5">
    <source>
        <dbReference type="ARBA" id="ARBA00023108"/>
    </source>
</evidence>
<evidence type="ECO:0000313" key="13">
    <source>
        <dbReference type="Proteomes" id="UP001632038"/>
    </source>
</evidence>
<dbReference type="InterPro" id="IPR001789">
    <property type="entry name" value="Sig_transdc_resp-reg_receiver"/>
</dbReference>
<evidence type="ECO:0000256" key="10">
    <source>
        <dbReference type="SAM" id="Phobius"/>
    </source>
</evidence>
<evidence type="ECO:0000256" key="6">
    <source>
        <dbReference type="ARBA" id="ARBA00023163"/>
    </source>
</evidence>
<dbReference type="Pfam" id="PF00072">
    <property type="entry name" value="Response_reg"/>
    <property type="match status" value="1"/>
</dbReference>
<evidence type="ECO:0000313" key="12">
    <source>
        <dbReference type="EMBL" id="KAL3623010.1"/>
    </source>
</evidence>
<dbReference type="EMBL" id="JAVIJP010000054">
    <property type="protein sequence ID" value="KAL3623010.1"/>
    <property type="molecule type" value="Genomic_DNA"/>
</dbReference>
<dbReference type="Gene3D" id="3.40.50.2300">
    <property type="match status" value="1"/>
</dbReference>
<evidence type="ECO:0000259" key="11">
    <source>
        <dbReference type="PROSITE" id="PS50110"/>
    </source>
</evidence>
<comment type="similarity">
    <text evidence="2">Belongs to the ARR-like family.</text>
</comment>
<dbReference type="PROSITE" id="PS50110">
    <property type="entry name" value="RESPONSE_REGULATORY"/>
    <property type="match status" value="1"/>
</dbReference>
<dbReference type="AlphaFoldDB" id="A0ABD3BZR7"/>
<dbReference type="InterPro" id="IPR045279">
    <property type="entry name" value="ARR-like"/>
</dbReference>
<dbReference type="GO" id="GO:0005634">
    <property type="term" value="C:nucleus"/>
    <property type="evidence" value="ECO:0007669"/>
    <property type="project" value="UniProtKB-SubCell"/>
</dbReference>
<evidence type="ECO:0000256" key="2">
    <source>
        <dbReference type="ARBA" id="ARBA00010330"/>
    </source>
</evidence>
<keyword evidence="4" id="KW-0805">Transcription regulation</keyword>
<evidence type="ECO:0000256" key="7">
    <source>
        <dbReference type="ARBA" id="ARBA00023242"/>
    </source>
</evidence>
<feature type="domain" description="Response regulatory" evidence="11">
    <location>
        <begin position="64"/>
        <end position="182"/>
    </location>
</feature>